<keyword evidence="4" id="KW-1185">Reference proteome</keyword>
<comment type="caution">
    <text evidence="3">The sequence shown here is derived from an EMBL/GenBank/DDBJ whole genome shotgun (WGS) entry which is preliminary data.</text>
</comment>
<feature type="compositionally biased region" description="Low complexity" evidence="1">
    <location>
        <begin position="57"/>
        <end position="84"/>
    </location>
</feature>
<keyword evidence="2" id="KW-0472">Membrane</keyword>
<dbReference type="EMBL" id="BAAARV010000115">
    <property type="protein sequence ID" value="GAA2388900.1"/>
    <property type="molecule type" value="Genomic_DNA"/>
</dbReference>
<protein>
    <recommendedName>
        <fullName evidence="5">Right handed beta helix domain-containing protein</fullName>
    </recommendedName>
</protein>
<dbReference type="PROSITE" id="PS51257">
    <property type="entry name" value="PROKAR_LIPOPROTEIN"/>
    <property type="match status" value="1"/>
</dbReference>
<accession>A0ABN3HVK0</accession>
<keyword evidence="2" id="KW-0812">Transmembrane</keyword>
<dbReference type="Proteomes" id="UP001501444">
    <property type="component" value="Unassembled WGS sequence"/>
</dbReference>
<dbReference type="InterPro" id="IPR011050">
    <property type="entry name" value="Pectin_lyase_fold/virulence"/>
</dbReference>
<keyword evidence="2" id="KW-1133">Transmembrane helix</keyword>
<dbReference type="RefSeq" id="WP_344619828.1">
    <property type="nucleotide sequence ID" value="NZ_BAAARV010000115.1"/>
</dbReference>
<gene>
    <name evidence="3" type="ORF">GCM10010170_100260</name>
</gene>
<feature type="transmembrane region" description="Helical" evidence="2">
    <location>
        <begin position="21"/>
        <end position="40"/>
    </location>
</feature>
<dbReference type="SUPFAM" id="SSF51126">
    <property type="entry name" value="Pectin lyase-like"/>
    <property type="match status" value="1"/>
</dbReference>
<reference evidence="3 4" key="1">
    <citation type="journal article" date="2019" name="Int. J. Syst. Evol. Microbiol.">
        <title>The Global Catalogue of Microorganisms (GCM) 10K type strain sequencing project: providing services to taxonomists for standard genome sequencing and annotation.</title>
        <authorList>
            <consortium name="The Broad Institute Genomics Platform"/>
            <consortium name="The Broad Institute Genome Sequencing Center for Infectious Disease"/>
            <person name="Wu L."/>
            <person name="Ma J."/>
        </authorList>
    </citation>
    <scope>NUCLEOTIDE SEQUENCE [LARGE SCALE GENOMIC DNA]</scope>
    <source>
        <strain evidence="3 4">JCM 3272</strain>
    </source>
</reference>
<organism evidence="3 4">
    <name type="scientific">Dactylosporangium salmoneum</name>
    <dbReference type="NCBI Taxonomy" id="53361"/>
    <lineage>
        <taxon>Bacteria</taxon>
        <taxon>Bacillati</taxon>
        <taxon>Actinomycetota</taxon>
        <taxon>Actinomycetes</taxon>
        <taxon>Micromonosporales</taxon>
        <taxon>Micromonosporaceae</taxon>
        <taxon>Dactylosporangium</taxon>
    </lineage>
</organism>
<evidence type="ECO:0000313" key="3">
    <source>
        <dbReference type="EMBL" id="GAA2388900.1"/>
    </source>
</evidence>
<evidence type="ECO:0000256" key="2">
    <source>
        <dbReference type="SAM" id="Phobius"/>
    </source>
</evidence>
<evidence type="ECO:0000256" key="1">
    <source>
        <dbReference type="SAM" id="MobiDB-lite"/>
    </source>
</evidence>
<sequence>MTAVRESRAKSLRRGSRIKKAVTGVVIAAVVLGGCAFLIAKAPSYLAATKADAAARALPSTRPRSPLSPSGVSPGPSLSSTPPSAQLGSCALPRYPTPSCTGVPRGTVLTTIKGDFTASAAGEVVNAKHITGDVFIRADNVVIQNSEIDGTVYNDQGSRHWSFTVTDTTIGPASGCIGQPAVNDSNYVAVRVRSRGHDDGFRVGPPGNVKIYDSYVENCYNPPSIDPPDGSHSDGVQAVCGGVPCVGLTVVHNTFDGRKVPTTNMLNLTDPALSNVTATDNLMGGGAYVVDAWWHSGPNWIIRNNRFVENAWSYGAVSAENTCSHQDWSGNTLVTIDGNYNVTSTVGPQPCIE</sequence>
<feature type="region of interest" description="Disordered" evidence="1">
    <location>
        <begin position="57"/>
        <end position="88"/>
    </location>
</feature>
<proteinExistence type="predicted"/>
<name>A0ABN3HVK0_9ACTN</name>
<evidence type="ECO:0008006" key="5">
    <source>
        <dbReference type="Google" id="ProtNLM"/>
    </source>
</evidence>
<evidence type="ECO:0000313" key="4">
    <source>
        <dbReference type="Proteomes" id="UP001501444"/>
    </source>
</evidence>